<dbReference type="PANTHER" id="PTHR43667">
    <property type="entry name" value="CYCLOPROPANE-FATTY-ACYL-PHOSPHOLIPID SYNTHASE"/>
    <property type="match status" value="1"/>
</dbReference>
<evidence type="ECO:0000313" key="7">
    <source>
        <dbReference type="EMBL" id="EIJ33249.1"/>
    </source>
</evidence>
<comment type="similarity">
    <text evidence="1">Belongs to the CFA/CMAS family.</text>
</comment>
<keyword evidence="4" id="KW-0949">S-adenosyl-L-methionine</keyword>
<dbReference type="Pfam" id="PF02353">
    <property type="entry name" value="CMAS"/>
    <property type="match status" value="1"/>
</dbReference>
<evidence type="ECO:0000256" key="4">
    <source>
        <dbReference type="ARBA" id="ARBA00022691"/>
    </source>
</evidence>
<gene>
    <name evidence="7" type="ORF">Thini_0612</name>
</gene>
<dbReference type="Gene3D" id="3.40.50.150">
    <property type="entry name" value="Vaccinia Virus protein VP39"/>
    <property type="match status" value="1"/>
</dbReference>
<evidence type="ECO:0000256" key="1">
    <source>
        <dbReference type="ARBA" id="ARBA00010815"/>
    </source>
</evidence>
<proteinExistence type="inferred from homology"/>
<keyword evidence="2" id="KW-0489">Methyltransferase</keyword>
<evidence type="ECO:0000313" key="8">
    <source>
        <dbReference type="Proteomes" id="UP000005317"/>
    </source>
</evidence>
<dbReference type="AlphaFoldDB" id="A0A656HDJ7"/>
<name>A0A656HDJ7_THINJ</name>
<dbReference type="GO" id="GO:0032259">
    <property type="term" value="P:methylation"/>
    <property type="evidence" value="ECO:0007669"/>
    <property type="project" value="UniProtKB-KW"/>
</dbReference>
<dbReference type="GO" id="GO:0008168">
    <property type="term" value="F:methyltransferase activity"/>
    <property type="evidence" value="ECO:0007669"/>
    <property type="project" value="UniProtKB-KW"/>
</dbReference>
<keyword evidence="8" id="KW-1185">Reference proteome</keyword>
<evidence type="ECO:0000256" key="3">
    <source>
        <dbReference type="ARBA" id="ARBA00022679"/>
    </source>
</evidence>
<protein>
    <submittedName>
        <fullName evidence="7">Cyclopropane-fatty-acyl-phospholipid synthase</fullName>
    </submittedName>
</protein>
<sequence>MSMENTLPQPLVLQLAQLPTFKRWLIATLARIQHGRLSIHLDGESYIVGHSDELHASIHIHHPLRLALKCLGKGDLGFGEAYLAGDWSSDKPADLLTLLLRNWEQFGNTLDNRKLLRKPANWFHQLRRNSIRNSRKNIAHHYDMGNDFYREWLDASMTYSAALYTQPGMTLKQAQQAKYQRILDELGAKPGQAILEIGCGWGGFAAMAAQAGCKVHGVTLSHEQLAWAQQRLQGFGTQTRMELRDYRHIEGAYDHIVSIEMFEAVGREYWETYFHALEKHLKPGGRAVLQIITIGDEWFDTYCSRADYIQRYIFPGGMLPCPAQLDRLVAGSNLKQINRIGFGQDYARTLAEWDARFRAALPALRPLGYDQRFERLWRYYLAYCEAGFNEGRIDVIQLTLEKPRL</sequence>
<dbReference type="PIRSF" id="PIRSF003085">
    <property type="entry name" value="CMAS"/>
    <property type="match status" value="1"/>
</dbReference>
<dbReference type="InterPro" id="IPR029063">
    <property type="entry name" value="SAM-dependent_MTases_sf"/>
</dbReference>
<dbReference type="OrthoDB" id="9782855at2"/>
<keyword evidence="3" id="KW-0808">Transferase</keyword>
<evidence type="ECO:0000256" key="2">
    <source>
        <dbReference type="ARBA" id="ARBA00022603"/>
    </source>
</evidence>
<keyword evidence="5" id="KW-0443">Lipid metabolism</keyword>
<reference evidence="8" key="1">
    <citation type="journal article" date="2011" name="Stand. Genomic Sci.">
        <title>Genome sequence of the filamentous, gliding Thiothrix nivea neotype strain (JP2(T)).</title>
        <authorList>
            <person name="Lapidus A."/>
            <person name="Nolan M."/>
            <person name="Lucas S."/>
            <person name="Glavina Del Rio T."/>
            <person name="Tice H."/>
            <person name="Cheng J.F."/>
            <person name="Tapia R."/>
            <person name="Han C."/>
            <person name="Goodwin L."/>
            <person name="Pitluck S."/>
            <person name="Liolios K."/>
            <person name="Pagani I."/>
            <person name="Ivanova N."/>
            <person name="Huntemann M."/>
            <person name="Mavromatis K."/>
            <person name="Mikhailova N."/>
            <person name="Pati A."/>
            <person name="Chen A."/>
            <person name="Palaniappan K."/>
            <person name="Land M."/>
            <person name="Brambilla E.M."/>
            <person name="Rohde M."/>
            <person name="Abt B."/>
            <person name="Verbarg S."/>
            <person name="Goker M."/>
            <person name="Bristow J."/>
            <person name="Eisen J.A."/>
            <person name="Markowitz V."/>
            <person name="Hugenholtz P."/>
            <person name="Kyrpides N.C."/>
            <person name="Klenk H.P."/>
            <person name="Woyke T."/>
        </authorList>
    </citation>
    <scope>NUCLEOTIDE SEQUENCE [LARGE SCALE GENOMIC DNA]</scope>
    <source>
        <strain evidence="8">ATCC 35100 / DSM 5205 / JP2</strain>
    </source>
</reference>
<evidence type="ECO:0000256" key="5">
    <source>
        <dbReference type="ARBA" id="ARBA00023098"/>
    </source>
</evidence>
<dbReference type="PANTHER" id="PTHR43667:SF2">
    <property type="entry name" value="FATTY ACID C-METHYL TRANSFERASE"/>
    <property type="match status" value="1"/>
</dbReference>
<dbReference type="RefSeq" id="WP_002707203.1">
    <property type="nucleotide sequence ID" value="NZ_JH651384.1"/>
</dbReference>
<dbReference type="Proteomes" id="UP000005317">
    <property type="component" value="Unassembled WGS sequence"/>
</dbReference>
<dbReference type="SUPFAM" id="SSF53335">
    <property type="entry name" value="S-adenosyl-L-methionine-dependent methyltransferases"/>
    <property type="match status" value="1"/>
</dbReference>
<dbReference type="InterPro" id="IPR050723">
    <property type="entry name" value="CFA/CMAS"/>
</dbReference>
<organism evidence="7 8">
    <name type="scientific">Thiothrix nivea (strain ATCC 35100 / DSM 5205 / JP2)</name>
    <dbReference type="NCBI Taxonomy" id="870187"/>
    <lineage>
        <taxon>Bacteria</taxon>
        <taxon>Pseudomonadati</taxon>
        <taxon>Pseudomonadota</taxon>
        <taxon>Gammaproteobacteria</taxon>
        <taxon>Thiotrichales</taxon>
        <taxon>Thiotrichaceae</taxon>
        <taxon>Thiothrix</taxon>
    </lineage>
</organism>
<dbReference type="EMBL" id="JH651384">
    <property type="protein sequence ID" value="EIJ33249.1"/>
    <property type="molecule type" value="Genomic_DNA"/>
</dbReference>
<feature type="active site" evidence="6">
    <location>
        <position position="384"/>
    </location>
</feature>
<dbReference type="CDD" id="cd02440">
    <property type="entry name" value="AdoMet_MTases"/>
    <property type="match status" value="1"/>
</dbReference>
<evidence type="ECO:0000256" key="6">
    <source>
        <dbReference type="PIRSR" id="PIRSR003085-1"/>
    </source>
</evidence>
<accession>A0A656HDJ7</accession>
<dbReference type="InterPro" id="IPR003333">
    <property type="entry name" value="CMAS"/>
</dbReference>
<dbReference type="GO" id="GO:0008610">
    <property type="term" value="P:lipid biosynthetic process"/>
    <property type="evidence" value="ECO:0007669"/>
    <property type="project" value="InterPro"/>
</dbReference>